<feature type="compositionally biased region" description="Low complexity" evidence="2">
    <location>
        <begin position="7"/>
        <end position="40"/>
    </location>
</feature>
<feature type="compositionally biased region" description="Low complexity" evidence="2">
    <location>
        <begin position="937"/>
        <end position="964"/>
    </location>
</feature>
<feature type="coiled-coil region" evidence="1">
    <location>
        <begin position="381"/>
        <end position="467"/>
    </location>
</feature>
<feature type="compositionally biased region" description="Gly residues" evidence="2">
    <location>
        <begin position="727"/>
        <end position="736"/>
    </location>
</feature>
<feature type="region of interest" description="Disordered" evidence="2">
    <location>
        <begin position="721"/>
        <end position="740"/>
    </location>
</feature>
<feature type="compositionally biased region" description="Low complexity" evidence="2">
    <location>
        <begin position="815"/>
        <end position="845"/>
    </location>
</feature>
<gene>
    <name evidence="3" type="ORF">EC957_009241</name>
</gene>
<accession>A0A9P6FJ14</accession>
<feature type="coiled-coil region" evidence="1">
    <location>
        <begin position="533"/>
        <end position="588"/>
    </location>
</feature>
<dbReference type="AlphaFoldDB" id="A0A9P6FJ14"/>
<keyword evidence="1" id="KW-0175">Coiled coil</keyword>
<comment type="caution">
    <text evidence="3">The sequence shown here is derived from an EMBL/GenBank/DDBJ whole genome shotgun (WGS) entry which is preliminary data.</text>
</comment>
<proteinExistence type="predicted"/>
<dbReference type="EMBL" id="JAAAXW010000005">
    <property type="protein sequence ID" value="KAF9551357.1"/>
    <property type="molecule type" value="Genomic_DNA"/>
</dbReference>
<dbReference type="Pfam" id="PF04899">
    <property type="entry name" value="MbeD_MobD"/>
    <property type="match status" value="1"/>
</dbReference>
<feature type="coiled-coil region" evidence="1">
    <location>
        <begin position="279"/>
        <end position="355"/>
    </location>
</feature>
<feature type="coiled-coil region" evidence="1">
    <location>
        <begin position="678"/>
        <end position="705"/>
    </location>
</feature>
<evidence type="ECO:0000313" key="4">
    <source>
        <dbReference type="Proteomes" id="UP000723463"/>
    </source>
</evidence>
<dbReference type="SUPFAM" id="SSF58100">
    <property type="entry name" value="Bacterial hemolysins"/>
    <property type="match status" value="1"/>
</dbReference>
<dbReference type="Proteomes" id="UP000723463">
    <property type="component" value="Unassembled WGS sequence"/>
</dbReference>
<dbReference type="PANTHER" id="PTHR23159">
    <property type="entry name" value="CENTROSOMAL PROTEIN 2"/>
    <property type="match status" value="1"/>
</dbReference>
<evidence type="ECO:0000313" key="3">
    <source>
        <dbReference type="EMBL" id="KAF9551357.1"/>
    </source>
</evidence>
<feature type="region of interest" description="Disordered" evidence="2">
    <location>
        <begin position="752"/>
        <end position="780"/>
    </location>
</feature>
<sequence>MISHPRATTPAPTLAPPASSFEGSASSSRSPPLPPLGTSTKRLGTAPPEHRPAKAVEQAQTPPKPLTVRLPEEQTMHLKITTAAPKTSVPPFSAPSATVLALHHNQHSPSRISSDLSSGCSPPAADCSSVPALSPKPKGVKLNFASRITEPIGHRPQELAGKEGISERSLQLASDHDLDAITNITHTTMLKKEEDPSPTSQATKLSSSSLVVFPPIASIVDMPSDRYREDLSSSSSRAVLTHAPQPEFADLPDISAMLMDRMVMKQQWMESEQLLFSLVGELRIRVREESERYNNAQKKVQVTSESNATLQVLNSRLQTDIAVMEARVTDFQSRIQELDADRKRLAEVYEASRSQMAAQLASVRHVSMEASFALEGLATAKSRWEAEVATLRVDMQAMESERGQLKDIQTAYDNLQGVCESRQEEVNQYRTRCQSLSDQLRYLSEKVEELNRENDELRVASEALQVKNHTMSDQIEFLKQANEYQQSILTAQLRDVEIRCYKFNADELSKTKHELAGAKEVVKMRIAEGALKTEDLTTRNTQLDTELEALKESAARHQEIITQLQETKRRLESENQRLMQSSMSAQADYVIELNATVERCEELRQCQATESQTVIDDKDARIGELTRHLETNTREFQKLTGEKQQLSELVDYQAQTAAATDREMLELRVKIQLLQSDHDFVTKARDDLKDELEALQQAHEAQQLQSAMPMHLTDIVRLHSRDREGGGGRGGGGGGSASVTDFLQWPVDMGTLSSARSSSRTDTGAVAVRQSSESPSFVSLPACSARAPSTLATTRSNTKTTTTTAAATATTLASAVGTPGSRSRGVTTLSSSSTTPPAAAAAVLTIRTRSSNNPAAAAGRGERRSLKRKRNVNESDCRAGEGGGGGAEDSETSGQQEVDLEAAGSGSGASPSTSAGGVGVGAGTAKARRTNSKRLVQQQQQQPLQIGSSSSSTSAIAASAPATKKSSRRK</sequence>
<feature type="compositionally biased region" description="Polar residues" evidence="2">
    <location>
        <begin position="752"/>
        <end position="762"/>
    </location>
</feature>
<protein>
    <submittedName>
        <fullName evidence="3">Uncharacterized protein</fullName>
    </submittedName>
</protein>
<feature type="compositionally biased region" description="Low complexity" evidence="2">
    <location>
        <begin position="902"/>
        <end position="915"/>
    </location>
</feature>
<feature type="region of interest" description="Disordered" evidence="2">
    <location>
        <begin position="815"/>
        <end position="970"/>
    </location>
</feature>
<feature type="region of interest" description="Disordered" evidence="2">
    <location>
        <begin position="1"/>
        <end position="69"/>
    </location>
</feature>
<dbReference type="PANTHER" id="PTHR23159:SF60">
    <property type="entry name" value="SPINDLE ASSEMBLY ABNORMAL PROTEIN 4"/>
    <property type="match status" value="1"/>
</dbReference>
<evidence type="ECO:0000256" key="1">
    <source>
        <dbReference type="SAM" id="Coils"/>
    </source>
</evidence>
<name>A0A9P6FJ14_9FUNG</name>
<reference evidence="3" key="1">
    <citation type="journal article" date="2020" name="Fungal Divers.">
        <title>Resolving the Mortierellaceae phylogeny through synthesis of multi-gene phylogenetics and phylogenomics.</title>
        <authorList>
            <person name="Vandepol N."/>
            <person name="Liber J."/>
            <person name="Desiro A."/>
            <person name="Na H."/>
            <person name="Kennedy M."/>
            <person name="Barry K."/>
            <person name="Grigoriev I.V."/>
            <person name="Miller A.N."/>
            <person name="O'Donnell K."/>
            <person name="Stajich J.E."/>
            <person name="Bonito G."/>
        </authorList>
    </citation>
    <scope>NUCLEOTIDE SEQUENCE</scope>
    <source>
        <strain evidence="3">NRRL 2591</strain>
    </source>
</reference>
<keyword evidence="4" id="KW-1185">Reference proteome</keyword>
<evidence type="ECO:0000256" key="2">
    <source>
        <dbReference type="SAM" id="MobiDB-lite"/>
    </source>
</evidence>
<dbReference type="InterPro" id="IPR006983">
    <property type="entry name" value="MbeD_MobD"/>
</dbReference>
<organism evidence="3 4">
    <name type="scientific">Mortierella hygrophila</name>
    <dbReference type="NCBI Taxonomy" id="979708"/>
    <lineage>
        <taxon>Eukaryota</taxon>
        <taxon>Fungi</taxon>
        <taxon>Fungi incertae sedis</taxon>
        <taxon>Mucoromycota</taxon>
        <taxon>Mortierellomycotina</taxon>
        <taxon>Mortierellomycetes</taxon>
        <taxon>Mortierellales</taxon>
        <taxon>Mortierellaceae</taxon>
        <taxon>Mortierella</taxon>
    </lineage>
</organism>